<organism evidence="1 2">
    <name type="scientific">Luteipulveratus mongoliensis</name>
    <dbReference type="NCBI Taxonomy" id="571913"/>
    <lineage>
        <taxon>Bacteria</taxon>
        <taxon>Bacillati</taxon>
        <taxon>Actinomycetota</taxon>
        <taxon>Actinomycetes</taxon>
        <taxon>Micrococcales</taxon>
        <taxon>Dermacoccaceae</taxon>
        <taxon>Luteipulveratus</taxon>
    </lineage>
</organism>
<dbReference type="Proteomes" id="UP000066480">
    <property type="component" value="Chromosome"/>
</dbReference>
<dbReference type="InterPro" id="IPR007061">
    <property type="entry name" value="MST-like"/>
</dbReference>
<dbReference type="Gene3D" id="1.20.120.450">
    <property type="entry name" value="dinb family like domain"/>
    <property type="match status" value="1"/>
</dbReference>
<dbReference type="STRING" id="571913.VV02_25335"/>
<evidence type="ECO:0008006" key="3">
    <source>
        <dbReference type="Google" id="ProtNLM"/>
    </source>
</evidence>
<dbReference type="AlphaFoldDB" id="A0A0K1JRG3"/>
<name>A0A0K1JRG3_9MICO</name>
<dbReference type="SUPFAM" id="SSF109854">
    <property type="entry name" value="DinB/YfiT-like putative metalloenzymes"/>
    <property type="match status" value="1"/>
</dbReference>
<dbReference type="RefSeq" id="WP_052597555.1">
    <property type="nucleotide sequence ID" value="NZ_CP011112.1"/>
</dbReference>
<keyword evidence="2" id="KW-1185">Reference proteome</keyword>
<accession>A0A0K1JRG3</accession>
<proteinExistence type="predicted"/>
<dbReference type="Pfam" id="PF04978">
    <property type="entry name" value="MST"/>
    <property type="match status" value="1"/>
</dbReference>
<reference evidence="1 2" key="1">
    <citation type="submission" date="2015-03" db="EMBL/GenBank/DDBJ databases">
        <title>Luteipulveratus halotolerans sp. nov., a novel actinobacterium (Dermacoccaceae) from Sarawak, Malaysia.</title>
        <authorList>
            <person name="Juboi H."/>
            <person name="Basik A."/>
            <person name="Shamsul S.S."/>
            <person name="Arnold P."/>
            <person name="Schmitt E.K."/>
            <person name="Sanglier J.-J."/>
            <person name="Yeo T."/>
        </authorList>
    </citation>
    <scope>NUCLEOTIDE SEQUENCE [LARGE SCALE GENOMIC DNA]</scope>
    <source>
        <strain evidence="1 2">MN07-A0370</strain>
    </source>
</reference>
<sequence length="172" mass="18820">MTWTAPDVADPTTPRNADERTTLEAWLEKHRAALLRKCAGLTSSQLAEQAMPPSDLSLLGLLGHVTEVERTWFRILLRGEEIGPPFAIDTTTPGWYASVTSSSAPELYAGLLAEQDACRAAVAELELDDTFEGATTGPNSLRWIYLQVIQEYARHNGHADLLRQAIDGTTGE</sequence>
<dbReference type="OrthoDB" id="4548523at2"/>
<evidence type="ECO:0000313" key="1">
    <source>
        <dbReference type="EMBL" id="AKU19306.1"/>
    </source>
</evidence>
<gene>
    <name evidence="1" type="ORF">VV02_25335</name>
</gene>
<evidence type="ECO:0000313" key="2">
    <source>
        <dbReference type="Proteomes" id="UP000066480"/>
    </source>
</evidence>
<dbReference type="InterPro" id="IPR034660">
    <property type="entry name" value="DinB/YfiT-like"/>
</dbReference>
<dbReference type="EMBL" id="CP011112">
    <property type="protein sequence ID" value="AKU19306.1"/>
    <property type="molecule type" value="Genomic_DNA"/>
</dbReference>
<dbReference type="KEGG" id="lmoi:VV02_25335"/>
<protein>
    <recommendedName>
        <fullName evidence="3">Mini-circle protein</fullName>
    </recommendedName>
</protein>